<evidence type="ECO:0000313" key="2">
    <source>
        <dbReference type="Proteomes" id="UP000460412"/>
    </source>
</evidence>
<proteinExistence type="predicted"/>
<dbReference type="Proteomes" id="UP000460412">
    <property type="component" value="Unassembled WGS sequence"/>
</dbReference>
<organism evidence="1 2">
    <name type="scientific">Sporofaciens musculi</name>
    <dbReference type="NCBI Taxonomy" id="2681861"/>
    <lineage>
        <taxon>Bacteria</taxon>
        <taxon>Bacillati</taxon>
        <taxon>Bacillota</taxon>
        <taxon>Clostridia</taxon>
        <taxon>Lachnospirales</taxon>
        <taxon>Lachnospiraceae</taxon>
        <taxon>Sporofaciens</taxon>
    </lineage>
</organism>
<comment type="caution">
    <text evidence="1">The sequence shown here is derived from an EMBL/GenBank/DDBJ whole genome shotgun (WGS) entry which is preliminary data.</text>
</comment>
<sequence length="152" mass="18271">MSTELINRITVKKDGVYVSSHSSNDTAPFHSWRCKGLSEVYAAEGQKGLDREVIRMLYEYAELRGSHKSLERYRYAKDAPEAHAIYRRYSDQIDDRYESMEEADKKSVWYKPTEKAKEYRAYEREMRNRMYEEISARCGEYDRKHKNRDMER</sequence>
<reference evidence="1 2" key="1">
    <citation type="submission" date="2019-12" db="EMBL/GenBank/DDBJ databases">
        <title>Sporaefaciens musculi gen. nov., sp. nov., a novel bacterium isolated from the caecum of an obese mouse.</title>
        <authorList>
            <person name="Rasmussen T.S."/>
            <person name="Streidl T."/>
            <person name="Hitch T.C.A."/>
            <person name="Wortmann E."/>
            <person name="Deptula P."/>
            <person name="Hansen M."/>
            <person name="Nielsen D.S."/>
            <person name="Clavel T."/>
            <person name="Vogensen F.K."/>
        </authorList>
    </citation>
    <scope>NUCLEOTIDE SEQUENCE [LARGE SCALE GENOMIC DNA]</scope>
    <source>
        <strain evidence="1 2">WCA-9-b2</strain>
    </source>
</reference>
<accession>A0A7X3SL07</accession>
<protein>
    <submittedName>
        <fullName evidence="1">Uncharacterized protein</fullName>
    </submittedName>
</protein>
<keyword evidence="2" id="KW-1185">Reference proteome</keyword>
<evidence type="ECO:0000313" key="1">
    <source>
        <dbReference type="EMBL" id="MXP77950.1"/>
    </source>
</evidence>
<name>A0A7X3SL07_9FIRM</name>
<dbReference type="EMBL" id="WUQX01000001">
    <property type="protein sequence ID" value="MXP77950.1"/>
    <property type="molecule type" value="Genomic_DNA"/>
</dbReference>
<dbReference type="AlphaFoldDB" id="A0A7X3SL07"/>
<gene>
    <name evidence="1" type="ORF">GN277_22135</name>
</gene>
<dbReference type="RefSeq" id="WP_159753823.1">
    <property type="nucleotide sequence ID" value="NZ_WUQX01000001.1"/>
</dbReference>